<keyword evidence="3 11" id="KW-0227">DNA damage</keyword>
<dbReference type="Pfam" id="PF13245">
    <property type="entry name" value="AAA_19"/>
    <property type="match status" value="1"/>
</dbReference>
<keyword evidence="6 11" id="KW-0269">Exonuclease</keyword>
<evidence type="ECO:0000256" key="2">
    <source>
        <dbReference type="ARBA" id="ARBA00022741"/>
    </source>
</evidence>
<evidence type="ECO:0000313" key="14">
    <source>
        <dbReference type="EMBL" id="MFO7191529.1"/>
    </source>
</evidence>
<dbReference type="InterPro" id="IPR041851">
    <property type="entry name" value="RecD_N_sf"/>
</dbReference>
<comment type="caution">
    <text evidence="15">The sequence shown here is derived from an EMBL/GenBank/DDBJ whole genome shotgun (WGS) entry which is preliminary data.</text>
</comment>
<proteinExistence type="inferred from homology"/>
<dbReference type="GO" id="GO:0000724">
    <property type="term" value="P:double-strand break repair via homologous recombination"/>
    <property type="evidence" value="ECO:0007669"/>
    <property type="project" value="UniProtKB-UniRule"/>
</dbReference>
<comment type="function">
    <text evidence="11">A helicase/nuclease that prepares dsDNA breaks (DSB) for recombinational DNA repair. Binds to DSBs and unwinds DNA via a highly rapid and processive ATP-dependent bidirectional helicase activity. Unwinds dsDNA until it encounters a Chi (crossover hotspot instigator) sequence from the 3' direction. Cuts ssDNA a few nucleotides 3' to the Chi site. The properties and activities of the enzyme are changed at Chi. The Chi-altered holoenzyme produces a long 3'-ssDNA overhang and facilitates RecA-binding to the ssDNA for homologous DNA recombination and repair. Holoenzyme degrades any linearized DNA that is unable to undergo homologous recombination. In the holoenzyme this subunit has ssDNA-dependent ATPase and 5'-3' helicase activity. When added to pre-assembled RecBC greatly stimulates nuclease activity and augments holoenzyme processivity. Negatively regulates the RecA-loading ability of RecBCD.</text>
</comment>
<protein>
    <recommendedName>
        <fullName evidence="11">RecBCD enzyme subunit RecD</fullName>
        <ecNumber evidence="11">5.6.2.3</ecNumber>
    </recommendedName>
    <alternativeName>
        <fullName evidence="11">DNA 5'-3' helicase subunit RecD</fullName>
    </alternativeName>
    <alternativeName>
        <fullName evidence="11">Exonuclease V subunit RecD</fullName>
        <shortName evidence="11">ExoV subunit RecD</shortName>
    </alternativeName>
    <alternativeName>
        <fullName evidence="11">Helicase/nuclease RecBCD subunit RecD</fullName>
    </alternativeName>
</protein>
<dbReference type="AlphaFoldDB" id="A0A2W4JXL7"/>
<evidence type="ECO:0000256" key="3">
    <source>
        <dbReference type="ARBA" id="ARBA00022763"/>
    </source>
</evidence>
<evidence type="ECO:0000256" key="5">
    <source>
        <dbReference type="ARBA" id="ARBA00022806"/>
    </source>
</evidence>
<feature type="binding site" evidence="11">
    <location>
        <begin position="184"/>
        <end position="191"/>
    </location>
    <ligand>
        <name>ATP</name>
        <dbReference type="ChEBI" id="CHEBI:30616"/>
    </ligand>
</feature>
<gene>
    <name evidence="11 15" type="primary">recD</name>
    <name evidence="14" type="ORF">DIU77_004730</name>
    <name evidence="15" type="ORF">DIU77_07535</name>
</gene>
<dbReference type="EC" id="5.6.2.3" evidence="11"/>
<reference evidence="15" key="2">
    <citation type="submission" date="2018-05" db="EMBL/GenBank/DDBJ databases">
        <authorList>
            <person name="Lanie J.A."/>
            <person name="Ng W.-L."/>
            <person name="Kazmierczak K.M."/>
            <person name="Andrzejewski T.M."/>
            <person name="Davidsen T.M."/>
            <person name="Wayne K.J."/>
            <person name="Tettelin H."/>
            <person name="Glass J.I."/>
            <person name="Rusch D."/>
            <person name="Podicherti R."/>
            <person name="Tsui H.-C.T."/>
            <person name="Winkler M.E."/>
        </authorList>
    </citation>
    <scope>NUCLEOTIDE SEQUENCE</scope>
    <source>
        <strain evidence="15">ZC4RG45</strain>
    </source>
</reference>
<dbReference type="Pfam" id="PF21185">
    <property type="entry name" value="RecD_N"/>
    <property type="match status" value="1"/>
</dbReference>
<comment type="catalytic activity">
    <reaction evidence="11">
        <text>ATP + H2O = ADP + phosphate + H(+)</text>
        <dbReference type="Rhea" id="RHEA:13065"/>
        <dbReference type="ChEBI" id="CHEBI:15377"/>
        <dbReference type="ChEBI" id="CHEBI:15378"/>
        <dbReference type="ChEBI" id="CHEBI:30616"/>
        <dbReference type="ChEBI" id="CHEBI:43474"/>
        <dbReference type="ChEBI" id="CHEBI:456216"/>
        <dbReference type="EC" id="5.6.2.3"/>
    </reaction>
</comment>
<keyword evidence="4 11" id="KW-0378">Hydrolase</keyword>
<keyword evidence="1 11" id="KW-0540">Nuclease</keyword>
<dbReference type="Gene3D" id="1.10.10.1020">
    <property type="entry name" value="RecBCD complex, subunit RecD, N-terminal domain"/>
    <property type="match status" value="1"/>
</dbReference>
<dbReference type="SUPFAM" id="SSF52540">
    <property type="entry name" value="P-loop containing nucleoside triphosphate hydrolases"/>
    <property type="match status" value="1"/>
</dbReference>
<dbReference type="GO" id="GO:0008854">
    <property type="term" value="F:exodeoxyribonuclease V activity"/>
    <property type="evidence" value="ECO:0007669"/>
    <property type="project" value="InterPro"/>
</dbReference>
<dbReference type="InterPro" id="IPR006344">
    <property type="entry name" value="RecD"/>
</dbReference>
<dbReference type="EMBL" id="QGUI02000034">
    <property type="protein sequence ID" value="MFO7191529.1"/>
    <property type="molecule type" value="Genomic_DNA"/>
</dbReference>
<dbReference type="InterPro" id="IPR027785">
    <property type="entry name" value="UvrD-like_helicase_C"/>
</dbReference>
<keyword evidence="9 11" id="KW-0234">DNA repair</keyword>
<dbReference type="NCBIfam" id="TIGR01447">
    <property type="entry name" value="recD"/>
    <property type="match status" value="1"/>
</dbReference>
<reference evidence="14 16" key="3">
    <citation type="journal article" date="2021" name="BMC Genomics">
        <title>Genome-resolved metagenome and metatranscriptome analyses of thermophilic composting reveal key bacterial players and their metabolic interactions.</title>
        <authorList>
            <person name="Braga L.P.P."/>
            <person name="Pereira R.V."/>
            <person name="Martins L.F."/>
            <person name="Moura L.M.S."/>
            <person name="Sanchez F.B."/>
            <person name="Patane J.S.L."/>
            <person name="da Silva A.M."/>
            <person name="Setubal J.C."/>
        </authorList>
    </citation>
    <scope>NUCLEOTIDE SEQUENCE [LARGE SCALE GENOMIC DNA]</scope>
    <source>
        <strain evidence="14">ZC4RG45</strain>
    </source>
</reference>
<evidence type="ECO:0000256" key="7">
    <source>
        <dbReference type="ARBA" id="ARBA00022840"/>
    </source>
</evidence>
<dbReference type="GO" id="GO:0043139">
    <property type="term" value="F:5'-3' DNA helicase activity"/>
    <property type="evidence" value="ECO:0007669"/>
    <property type="project" value="UniProtKB-UniRule"/>
</dbReference>
<dbReference type="CDD" id="cd17933">
    <property type="entry name" value="DEXSc_RecD-like"/>
    <property type="match status" value="1"/>
</dbReference>
<comment type="similarity">
    <text evidence="11">Belongs to the RecD family.</text>
</comment>
<accession>A0A2W4JXL7</accession>
<keyword evidence="5 11" id="KW-0347">Helicase</keyword>
<feature type="domain" description="UvrD-like helicase C-terminal" evidence="12">
    <location>
        <begin position="532"/>
        <end position="579"/>
    </location>
</feature>
<dbReference type="GO" id="GO:0003677">
    <property type="term" value="F:DNA binding"/>
    <property type="evidence" value="ECO:0007669"/>
    <property type="project" value="UniProtKB-UniRule"/>
</dbReference>
<evidence type="ECO:0000256" key="8">
    <source>
        <dbReference type="ARBA" id="ARBA00023125"/>
    </source>
</evidence>
<evidence type="ECO:0000256" key="9">
    <source>
        <dbReference type="ARBA" id="ARBA00023204"/>
    </source>
</evidence>
<evidence type="ECO:0000313" key="15">
    <source>
        <dbReference type="EMBL" id="PZM98607.1"/>
    </source>
</evidence>
<evidence type="ECO:0000259" key="12">
    <source>
        <dbReference type="Pfam" id="PF13538"/>
    </source>
</evidence>
<dbReference type="GO" id="GO:0005524">
    <property type="term" value="F:ATP binding"/>
    <property type="evidence" value="ECO:0007669"/>
    <property type="project" value="UniProtKB-UniRule"/>
</dbReference>
<dbReference type="HAMAP" id="MF_01487">
    <property type="entry name" value="RecD"/>
    <property type="match status" value="1"/>
</dbReference>
<evidence type="ECO:0000256" key="11">
    <source>
        <dbReference type="HAMAP-Rule" id="MF_01487"/>
    </source>
</evidence>
<reference evidence="14" key="4">
    <citation type="submission" date="2023-08" db="EMBL/GenBank/DDBJ databases">
        <authorList>
            <person name="Guima S.E.S."/>
            <person name="Martins L.F."/>
            <person name="Silva A.M."/>
            <person name="Setubal J.C."/>
        </authorList>
    </citation>
    <scope>NUCLEOTIDE SEQUENCE</scope>
    <source>
        <strain evidence="14">ZC4RG45</strain>
    </source>
</reference>
<keyword evidence="10 11" id="KW-0413">Isomerase</keyword>
<sequence>MTDLETYRTTGLLRTFEQAGVLAPADIHVATRLGALGREDREPVLLAVALTVRALRLGSVCVEVDRIADLAADAEVAGLPWPDPAELLAQLRDSPLVRGSDQGPLIPLTLVRSETGWLLFFTRYHREEQTIRQALAERERTRPELDLAAARAQLDVLFPARGGPDRQRIAAALAATEWTTIVAGGPGTGKTHTAARILALLYAVHGPSLRVALAAPTGRAAARMQESVRQQAAELRLPADLVATTLHRLLGLRRDSRSRFTHHARHRLPYDVVIVDETSMVSLTLMARLMAALRPDTRLILLGDPDQLASVDAGAVLADLVARPVDRAANPALSRLADLDGTADTGEPPLSDQERLRLRAGIVRLHRGHRFFGTIAELADAVRRGAADEALALLHGGDDAVRLHQPTELAELRADLTATARQLQSAAEAHDLASLDHHLHAHRILCAHREGPYGVQEWNRRAIDWVGAATGHPLDPDRGYPGQPLLVTETDYDVGVSNGDTGMVLRRDDGLVARFDTGVEVHPSRLSGVQTAYAMTIHRSQGSQYDAVSIVLPEEATPILTRQLLYTAITRARHRVRIIGTDDAVRGAIERQALRASGLSRRVLSS</sequence>
<evidence type="ECO:0000259" key="13">
    <source>
        <dbReference type="Pfam" id="PF21185"/>
    </source>
</evidence>
<dbReference type="Gene3D" id="3.40.50.300">
    <property type="entry name" value="P-loop containing nucleotide triphosphate hydrolases"/>
    <property type="match status" value="3"/>
</dbReference>
<dbReference type="InterPro" id="IPR050534">
    <property type="entry name" value="Coronavir_polyprotein_1ab"/>
</dbReference>
<keyword evidence="7 11" id="KW-0067">ATP-binding</keyword>
<dbReference type="STRING" id="1111738.GCA_000427905_03329"/>
<evidence type="ECO:0000256" key="6">
    <source>
        <dbReference type="ARBA" id="ARBA00022839"/>
    </source>
</evidence>
<dbReference type="GO" id="GO:0017116">
    <property type="term" value="F:single-stranded DNA helicase activity"/>
    <property type="evidence" value="ECO:0007669"/>
    <property type="project" value="TreeGrafter"/>
</dbReference>
<evidence type="ECO:0000313" key="16">
    <source>
        <dbReference type="Proteomes" id="UP000249324"/>
    </source>
</evidence>
<name>A0A2W4JXL7_9PSEU</name>
<organism evidence="15">
    <name type="scientific">Thermocrispum agreste</name>
    <dbReference type="NCBI Taxonomy" id="37925"/>
    <lineage>
        <taxon>Bacteria</taxon>
        <taxon>Bacillati</taxon>
        <taxon>Actinomycetota</taxon>
        <taxon>Actinomycetes</taxon>
        <taxon>Pseudonocardiales</taxon>
        <taxon>Pseudonocardiaceae</taxon>
        <taxon>Thermocrispum</taxon>
    </lineage>
</organism>
<dbReference type="InterPro" id="IPR049550">
    <property type="entry name" value="RecD_N"/>
</dbReference>
<dbReference type="PANTHER" id="PTHR43788:SF6">
    <property type="entry name" value="DNA HELICASE B"/>
    <property type="match status" value="1"/>
</dbReference>
<feature type="domain" description="RecBCD enzyme subunit RecD N-terminal" evidence="13">
    <location>
        <begin position="18"/>
        <end position="106"/>
    </location>
</feature>
<dbReference type="CDD" id="cd18809">
    <property type="entry name" value="SF1_C_RecD"/>
    <property type="match status" value="1"/>
</dbReference>
<reference evidence="14" key="1">
    <citation type="submission" date="2018-05" db="EMBL/GenBank/DDBJ databases">
        <authorList>
            <person name="Moura L."/>
            <person name="Setubal J.C."/>
        </authorList>
    </citation>
    <scope>NUCLEOTIDE SEQUENCE</scope>
    <source>
        <strain evidence="14">ZC4RG45</strain>
    </source>
</reference>
<evidence type="ECO:0000256" key="4">
    <source>
        <dbReference type="ARBA" id="ARBA00022801"/>
    </source>
</evidence>
<dbReference type="PANTHER" id="PTHR43788">
    <property type="entry name" value="DNA2/NAM7 HELICASE FAMILY MEMBER"/>
    <property type="match status" value="1"/>
</dbReference>
<evidence type="ECO:0000256" key="1">
    <source>
        <dbReference type="ARBA" id="ARBA00022722"/>
    </source>
</evidence>
<keyword evidence="8 11" id="KW-0238">DNA-binding</keyword>
<dbReference type="GO" id="GO:0009338">
    <property type="term" value="C:exodeoxyribonuclease V complex"/>
    <property type="evidence" value="ECO:0007669"/>
    <property type="project" value="InterPro"/>
</dbReference>
<dbReference type="InterPro" id="IPR027417">
    <property type="entry name" value="P-loop_NTPase"/>
</dbReference>
<dbReference type="Pfam" id="PF13538">
    <property type="entry name" value="UvrD_C_2"/>
    <property type="match status" value="1"/>
</dbReference>
<comment type="miscellaneous">
    <text evidence="11">In the RecBCD complex, RecB has a slow 3'-5' helicase, an exonuclease activity and loads RecA onto ssDNA, RecD has a fast 5'-3' helicase activity, while RecC stimulates the ATPase and processivity of the RecB helicase and contributes to recognition of the Chi site.</text>
</comment>
<dbReference type="EMBL" id="QGUI01000232">
    <property type="protein sequence ID" value="PZM98607.1"/>
    <property type="molecule type" value="Genomic_DNA"/>
</dbReference>
<dbReference type="Proteomes" id="UP000249324">
    <property type="component" value="Unassembled WGS sequence"/>
</dbReference>
<evidence type="ECO:0000256" key="10">
    <source>
        <dbReference type="ARBA" id="ARBA00023235"/>
    </source>
</evidence>
<comment type="subunit">
    <text evidence="11">Heterotrimer of RecB, RecC and RecD. All subunits contribute to DNA-binding.</text>
</comment>
<keyword evidence="2 11" id="KW-0547">Nucleotide-binding</keyword>